<dbReference type="GO" id="GO:0006260">
    <property type="term" value="P:DNA replication"/>
    <property type="evidence" value="ECO:0007669"/>
    <property type="project" value="UniProtKB-KW"/>
</dbReference>
<evidence type="ECO:0000256" key="9">
    <source>
        <dbReference type="RuleBase" id="RU364130"/>
    </source>
</evidence>
<dbReference type="Pfam" id="PF01336">
    <property type="entry name" value="tRNA_anti-codon"/>
    <property type="match status" value="1"/>
</dbReference>
<keyword evidence="3 9" id="KW-0235">DNA replication</keyword>
<dbReference type="GO" id="GO:0008270">
    <property type="term" value="F:zinc ion binding"/>
    <property type="evidence" value="ECO:0007669"/>
    <property type="project" value="UniProtKB-KW"/>
</dbReference>
<feature type="domain" description="Replication factor-A protein 1 N-terminal" evidence="12">
    <location>
        <begin position="4"/>
        <end position="109"/>
    </location>
</feature>
<dbReference type="EMBL" id="MU853235">
    <property type="protein sequence ID" value="KAK4121082.1"/>
    <property type="molecule type" value="Genomic_DNA"/>
</dbReference>
<evidence type="ECO:0000259" key="14">
    <source>
        <dbReference type="Pfam" id="PF16900"/>
    </source>
</evidence>
<dbReference type="InterPro" id="IPR031657">
    <property type="entry name" value="REPA_OB_2"/>
</dbReference>
<dbReference type="Pfam" id="PF04057">
    <property type="entry name" value="Rep-A_N"/>
    <property type="match status" value="1"/>
</dbReference>
<dbReference type="FunFam" id="2.40.50.140:FF:000041">
    <property type="entry name" value="Replication protein A subunit"/>
    <property type="match status" value="1"/>
</dbReference>
<protein>
    <recommendedName>
        <fullName evidence="9">Replication protein A subunit</fullName>
    </recommendedName>
</protein>
<keyword evidence="7 9" id="KW-0238">DNA-binding</keyword>
<dbReference type="CDD" id="cd04476">
    <property type="entry name" value="RPA1_DBD_C"/>
    <property type="match status" value="1"/>
</dbReference>
<feature type="compositionally biased region" description="Gly residues" evidence="10">
    <location>
        <begin position="164"/>
        <end position="176"/>
    </location>
</feature>
<feature type="domain" description="OB" evidence="11">
    <location>
        <begin position="195"/>
        <end position="277"/>
    </location>
</feature>
<dbReference type="GO" id="GO:0000781">
    <property type="term" value="C:chromosome, telomeric region"/>
    <property type="evidence" value="ECO:0007669"/>
    <property type="project" value="UniProtKB-ARBA"/>
</dbReference>
<dbReference type="FunFam" id="2.40.50.140:FF:000117">
    <property type="entry name" value="Replication protein A subunit"/>
    <property type="match status" value="1"/>
</dbReference>
<evidence type="ECO:0000256" key="8">
    <source>
        <dbReference type="ARBA" id="ARBA00023242"/>
    </source>
</evidence>
<dbReference type="CDD" id="cd04474">
    <property type="entry name" value="RPA1_DBD_A"/>
    <property type="match status" value="1"/>
</dbReference>
<reference evidence="15" key="2">
    <citation type="submission" date="2023-05" db="EMBL/GenBank/DDBJ databases">
        <authorList>
            <consortium name="Lawrence Berkeley National Laboratory"/>
            <person name="Steindorff A."/>
            <person name="Hensen N."/>
            <person name="Bonometti L."/>
            <person name="Westerberg I."/>
            <person name="Brannstrom I.O."/>
            <person name="Guillou S."/>
            <person name="Cros-Aarteil S."/>
            <person name="Calhoun S."/>
            <person name="Haridas S."/>
            <person name="Kuo A."/>
            <person name="Mondo S."/>
            <person name="Pangilinan J."/>
            <person name="Riley R."/>
            <person name="Labutti K."/>
            <person name="Andreopoulos B."/>
            <person name="Lipzen A."/>
            <person name="Chen C."/>
            <person name="Yanf M."/>
            <person name="Daum C."/>
            <person name="Ng V."/>
            <person name="Clum A."/>
            <person name="Ohm R."/>
            <person name="Martin F."/>
            <person name="Silar P."/>
            <person name="Natvig D."/>
            <person name="Lalanne C."/>
            <person name="Gautier V."/>
            <person name="Ament-Velasquez S.L."/>
            <person name="Kruys A."/>
            <person name="Hutchinson M.I."/>
            <person name="Powell A.J."/>
            <person name="Barry K."/>
            <person name="Miller A.N."/>
            <person name="Grigoriev I.V."/>
            <person name="Debuchy R."/>
            <person name="Gladieux P."/>
            <person name="Thoren M.H."/>
            <person name="Johannesson H."/>
        </authorList>
    </citation>
    <scope>NUCLEOTIDE SEQUENCE</scope>
    <source>
        <strain evidence="15">CBS 731.68</strain>
    </source>
</reference>
<dbReference type="Pfam" id="PF08646">
    <property type="entry name" value="Rep_fac-A_C"/>
    <property type="match status" value="1"/>
</dbReference>
<dbReference type="GO" id="GO:0007004">
    <property type="term" value="P:telomere maintenance via telomerase"/>
    <property type="evidence" value="ECO:0007669"/>
    <property type="project" value="UniProtKB-ARBA"/>
</dbReference>
<feature type="domain" description="Replication factor A C-terminal" evidence="13">
    <location>
        <begin position="460"/>
        <end position="605"/>
    </location>
</feature>
<feature type="region of interest" description="Disordered" evidence="10">
    <location>
        <begin position="152"/>
        <end position="178"/>
    </location>
</feature>
<dbReference type="Pfam" id="PF16900">
    <property type="entry name" value="REPA_OB_2"/>
    <property type="match status" value="1"/>
</dbReference>
<dbReference type="NCBIfam" id="TIGR00617">
    <property type="entry name" value="rpa1"/>
    <property type="match status" value="1"/>
</dbReference>
<dbReference type="GO" id="GO:0005662">
    <property type="term" value="C:DNA replication factor A complex"/>
    <property type="evidence" value="ECO:0007669"/>
    <property type="project" value="UniProtKB-ARBA"/>
</dbReference>
<keyword evidence="5 9" id="KW-0863">Zinc-finger</keyword>
<dbReference type="CDD" id="cd04475">
    <property type="entry name" value="RPA1_DBD_B"/>
    <property type="match status" value="1"/>
</dbReference>
<accession>A0AAN6TUP1</accession>
<dbReference type="GO" id="GO:0006281">
    <property type="term" value="P:DNA repair"/>
    <property type="evidence" value="ECO:0007669"/>
    <property type="project" value="InterPro"/>
</dbReference>
<dbReference type="InterPro" id="IPR007199">
    <property type="entry name" value="Rep_factor-A_N"/>
</dbReference>
<keyword evidence="16" id="KW-1185">Reference proteome</keyword>
<feature type="domain" description="Replication protein A OB" evidence="14">
    <location>
        <begin position="304"/>
        <end position="401"/>
    </location>
</feature>
<comment type="function">
    <text evidence="9">As part of the replication protein A (RPA/RP-A), a single-stranded DNA-binding heterotrimeric complex, may play an essential role in DNA replication, recombination and repair. Binds and stabilizes single-stranded DNA intermediates, preventing complementary DNA reannealing and recruiting different proteins involved in DNA metabolism.</text>
</comment>
<evidence type="ECO:0000313" key="16">
    <source>
        <dbReference type="Proteomes" id="UP001302602"/>
    </source>
</evidence>
<evidence type="ECO:0000256" key="7">
    <source>
        <dbReference type="ARBA" id="ARBA00023125"/>
    </source>
</evidence>
<dbReference type="GO" id="GO:0003697">
    <property type="term" value="F:single-stranded DNA binding"/>
    <property type="evidence" value="ECO:0007669"/>
    <property type="project" value="UniProtKB-ARBA"/>
</dbReference>
<proteinExistence type="inferred from homology"/>
<dbReference type="InterPro" id="IPR004591">
    <property type="entry name" value="Rfa1"/>
</dbReference>
<dbReference type="InterPro" id="IPR013955">
    <property type="entry name" value="Rep_factor-A_C"/>
</dbReference>
<evidence type="ECO:0000256" key="4">
    <source>
        <dbReference type="ARBA" id="ARBA00022723"/>
    </source>
</evidence>
<dbReference type="RefSeq" id="XP_062644853.1">
    <property type="nucleotide sequence ID" value="XM_062793518.1"/>
</dbReference>
<sequence length="615" mass="68473">MEHITQGALEAIFTDSDRAAAQFPVPVMQCLHIKFLENKGPAAPGSERYRIVLSDVRNYVQCMLATQANHVMHDGQLQRGSIVRVRQYQAQSLKGKNVMIILDLEVITSLGTPDKFGDPKSMEATMNERQITNTTIGGAGFYGAKSEPVQESKSQVQRQIASHTGGGAGGGGGHGGHSASTIYPVEALSPYANKWTIKVRVTSKSDIRTWHKNTGDGKLFSVNLLDESGEIRATGFNEQVDQFYDLLQEGQVYYISTPCKVQLAKKQFSNLPNDYEMMFERDTVIEKAEDQSSVPQVRFNFCNIQELQDVEKDATVDIIGVLKEVNPVDQIISKTTQKPYDKRELTLVDDTGYSVRVTVWGKTATDFDANPESIIAFKGMRVSDFGGRSLSLLSSGTMAIDPDIPEAHKLKGWYESSGRNNTFATHSNLSSMGAAAGHKDEFKTVGQVKAENLGMENVDYFTVQATILHIKQENFAYPACLSENCNKKVTDMSDGTWRCEKCDMTHDRARYRYIMSIDISDHTGHIWLSCFDEQAKMIMGKTADELMEMQSRGDGSFGAAFEAANCRKLVFRCRAKMDTYGEQTRVRYQVMSVAAIDYKSEGNKLAELIKQMSQM</sequence>
<comment type="caution">
    <text evidence="15">The sequence shown here is derived from an EMBL/GenBank/DDBJ whole genome shotgun (WGS) entry which is preliminary data.</text>
</comment>
<organism evidence="15 16">
    <name type="scientific">Parathielavia appendiculata</name>
    <dbReference type="NCBI Taxonomy" id="2587402"/>
    <lineage>
        <taxon>Eukaryota</taxon>
        <taxon>Fungi</taxon>
        <taxon>Dikarya</taxon>
        <taxon>Ascomycota</taxon>
        <taxon>Pezizomycotina</taxon>
        <taxon>Sordariomycetes</taxon>
        <taxon>Sordariomycetidae</taxon>
        <taxon>Sordariales</taxon>
        <taxon>Chaetomiaceae</taxon>
        <taxon>Parathielavia</taxon>
    </lineage>
</organism>
<evidence type="ECO:0000256" key="5">
    <source>
        <dbReference type="ARBA" id="ARBA00022771"/>
    </source>
</evidence>
<dbReference type="GeneID" id="87830287"/>
<keyword evidence="4 9" id="KW-0479">Metal-binding</keyword>
<evidence type="ECO:0000259" key="13">
    <source>
        <dbReference type="Pfam" id="PF08646"/>
    </source>
</evidence>
<comment type="subunit">
    <text evidence="9">Component of the heterotrimeric canonical replication protein A complex (RPA).</text>
</comment>
<comment type="subcellular location">
    <subcellularLocation>
        <location evidence="1 9">Nucleus</location>
    </subcellularLocation>
</comment>
<dbReference type="FunFam" id="2.40.50.140:FF:000090">
    <property type="entry name" value="Replication protein A subunit"/>
    <property type="match status" value="1"/>
</dbReference>
<dbReference type="AlphaFoldDB" id="A0AAN6TUP1"/>
<evidence type="ECO:0000256" key="6">
    <source>
        <dbReference type="ARBA" id="ARBA00022833"/>
    </source>
</evidence>
<dbReference type="SUPFAM" id="SSF50249">
    <property type="entry name" value="Nucleic acid-binding proteins"/>
    <property type="match status" value="4"/>
</dbReference>
<gene>
    <name evidence="15" type="ORF">N657DRAFT_648456</name>
</gene>
<comment type="similarity">
    <text evidence="2 9">Belongs to the replication factor A protein 1 family.</text>
</comment>
<dbReference type="Gene3D" id="2.40.50.140">
    <property type="entry name" value="Nucleic acid-binding proteins"/>
    <property type="match status" value="4"/>
</dbReference>
<name>A0AAN6TUP1_9PEZI</name>
<dbReference type="FunFam" id="2.40.50.140:FF:000064">
    <property type="entry name" value="Replication protein A subunit"/>
    <property type="match status" value="1"/>
</dbReference>
<dbReference type="InterPro" id="IPR004365">
    <property type="entry name" value="NA-bd_OB_tRNA"/>
</dbReference>
<evidence type="ECO:0000256" key="2">
    <source>
        <dbReference type="ARBA" id="ARBA00005690"/>
    </source>
</evidence>
<reference evidence="15" key="1">
    <citation type="journal article" date="2023" name="Mol. Phylogenet. Evol.">
        <title>Genome-scale phylogeny and comparative genomics of the fungal order Sordariales.</title>
        <authorList>
            <person name="Hensen N."/>
            <person name="Bonometti L."/>
            <person name="Westerberg I."/>
            <person name="Brannstrom I.O."/>
            <person name="Guillou S."/>
            <person name="Cros-Aarteil S."/>
            <person name="Calhoun S."/>
            <person name="Haridas S."/>
            <person name="Kuo A."/>
            <person name="Mondo S."/>
            <person name="Pangilinan J."/>
            <person name="Riley R."/>
            <person name="LaButti K."/>
            <person name="Andreopoulos B."/>
            <person name="Lipzen A."/>
            <person name="Chen C."/>
            <person name="Yan M."/>
            <person name="Daum C."/>
            <person name="Ng V."/>
            <person name="Clum A."/>
            <person name="Steindorff A."/>
            <person name="Ohm R.A."/>
            <person name="Martin F."/>
            <person name="Silar P."/>
            <person name="Natvig D.O."/>
            <person name="Lalanne C."/>
            <person name="Gautier V."/>
            <person name="Ament-Velasquez S.L."/>
            <person name="Kruys A."/>
            <person name="Hutchinson M.I."/>
            <person name="Powell A.J."/>
            <person name="Barry K."/>
            <person name="Miller A.N."/>
            <person name="Grigoriev I.V."/>
            <person name="Debuchy R."/>
            <person name="Gladieux P."/>
            <person name="Hiltunen Thoren M."/>
            <person name="Johannesson H."/>
        </authorList>
    </citation>
    <scope>NUCLEOTIDE SEQUENCE</scope>
    <source>
        <strain evidence="15">CBS 731.68</strain>
    </source>
</reference>
<dbReference type="PANTHER" id="PTHR47165:SF4">
    <property type="entry name" value="OS03G0429900 PROTEIN"/>
    <property type="match status" value="1"/>
</dbReference>
<dbReference type="GO" id="GO:0006310">
    <property type="term" value="P:DNA recombination"/>
    <property type="evidence" value="ECO:0007669"/>
    <property type="project" value="InterPro"/>
</dbReference>
<evidence type="ECO:0000259" key="12">
    <source>
        <dbReference type="Pfam" id="PF04057"/>
    </source>
</evidence>
<dbReference type="Proteomes" id="UP001302602">
    <property type="component" value="Unassembled WGS sequence"/>
</dbReference>
<dbReference type="InterPro" id="IPR047192">
    <property type="entry name" value="Euk_RPA1_DBD_C"/>
</dbReference>
<evidence type="ECO:0000256" key="3">
    <source>
        <dbReference type="ARBA" id="ARBA00022705"/>
    </source>
</evidence>
<evidence type="ECO:0000313" key="15">
    <source>
        <dbReference type="EMBL" id="KAK4121082.1"/>
    </source>
</evidence>
<evidence type="ECO:0000256" key="1">
    <source>
        <dbReference type="ARBA" id="ARBA00004123"/>
    </source>
</evidence>
<evidence type="ECO:0000256" key="10">
    <source>
        <dbReference type="SAM" id="MobiDB-lite"/>
    </source>
</evidence>
<dbReference type="CDD" id="cd04477">
    <property type="entry name" value="RPA1N"/>
    <property type="match status" value="1"/>
</dbReference>
<keyword evidence="6 9" id="KW-0862">Zinc</keyword>
<dbReference type="PANTHER" id="PTHR47165">
    <property type="entry name" value="OS03G0429900 PROTEIN"/>
    <property type="match status" value="1"/>
</dbReference>
<evidence type="ECO:0000259" key="11">
    <source>
        <dbReference type="Pfam" id="PF01336"/>
    </source>
</evidence>
<keyword evidence="8 9" id="KW-0539">Nucleus</keyword>
<dbReference type="InterPro" id="IPR012340">
    <property type="entry name" value="NA-bd_OB-fold"/>
</dbReference>